<name>A0A899ISY6_9VIRU</name>
<keyword evidence="1" id="KW-1133">Transmembrane helix</keyword>
<dbReference type="EMBL" id="MW618650">
    <property type="protein sequence ID" value="QSM01481.1"/>
    <property type="molecule type" value="Genomic_DNA"/>
</dbReference>
<keyword evidence="3" id="KW-1185">Reference proteome</keyword>
<dbReference type="Proteomes" id="UP000663595">
    <property type="component" value="Segment"/>
</dbReference>
<evidence type="ECO:0000313" key="2">
    <source>
        <dbReference type="EMBL" id="QSM01481.1"/>
    </source>
</evidence>
<proteinExistence type="predicted"/>
<keyword evidence="1" id="KW-0812">Transmembrane</keyword>
<organism evidence="2 3">
    <name type="scientific">Marinomonas phage MfV</name>
    <dbReference type="NCBI Taxonomy" id="2815747"/>
    <lineage>
        <taxon>Viruses</taxon>
        <taxon>Varidnaviria</taxon>
        <taxon>Abadenavirae</taxon>
        <taxon>Produgelaviricota</taxon>
        <taxon>Belvinaviricetes</taxon>
        <taxon>Vinavirales</taxon>
        <taxon>Parnassusviridae</taxon>
        <taxon>Corycianvirus</taxon>
        <taxon>Corycianvirus MfV</taxon>
    </lineage>
</organism>
<evidence type="ECO:0000256" key="1">
    <source>
        <dbReference type="SAM" id="Phobius"/>
    </source>
</evidence>
<protein>
    <submittedName>
        <fullName evidence="2">Uncharacterized protein</fullName>
    </submittedName>
</protein>
<reference evidence="2" key="1">
    <citation type="submission" date="2021-02" db="EMBL/GenBank/DDBJ databases">
        <title>Identification of vesicle-like marine bacterial viruses: A missing link between bacterial viruses and vesicles.</title>
        <authorList>
            <person name="Sun M."/>
            <person name="Wang P."/>
            <person name="Chen X."/>
            <person name="Xu Zhong K."/>
            <person name="Li H."/>
            <person name="Sui X."/>
            <person name="Zhao L."/>
            <person name="Li K."/>
            <person name="Qin Q."/>
            <person name="Su H."/>
            <person name="Zhang X."/>
            <person name="Li P."/>
            <person name="Li C."/>
            <person name="Fu H."/>
            <person name="Shen Q."/>
            <person name="Chen Y."/>
            <person name="McMinn A."/>
            <person name="A Suttle C.A."/>
            <person name="Wang M."/>
            <person name="Zhang Y."/>
        </authorList>
    </citation>
    <scope>NUCLEOTIDE SEQUENCE</scope>
</reference>
<feature type="transmembrane region" description="Helical" evidence="1">
    <location>
        <begin position="82"/>
        <end position="100"/>
    </location>
</feature>
<evidence type="ECO:0000313" key="3">
    <source>
        <dbReference type="Proteomes" id="UP000663595"/>
    </source>
</evidence>
<sequence>MSWLEELAGKVAGVGGDLIDAYSEAEVERIKPEPPNTANSPNQSATASAAKYSDVVAANAVDQQAAAANAANATFIDKYGKWLAVGGGTVAVLGVLVIAMKGK</sequence>
<accession>A0A899ISY6</accession>
<keyword evidence="1" id="KW-0472">Membrane</keyword>